<evidence type="ECO:0000313" key="6">
    <source>
        <dbReference type="EMBL" id="KAJ8754066.1"/>
    </source>
</evidence>
<keyword evidence="4 5" id="KW-0480">Metal-thiolate cluster</keyword>
<protein>
    <recommendedName>
        <fullName evidence="5">Metallothionein-like protein</fullName>
    </recommendedName>
</protein>
<gene>
    <name evidence="6" type="ORF">K2173_001964</name>
</gene>
<accession>A0AAV8SPX7</accession>
<proteinExistence type="inferred from homology"/>
<dbReference type="Proteomes" id="UP001159364">
    <property type="component" value="Linkage Group LG09"/>
</dbReference>
<evidence type="ECO:0000256" key="2">
    <source>
        <dbReference type="ARBA" id="ARBA00005802"/>
    </source>
</evidence>
<evidence type="ECO:0000256" key="1">
    <source>
        <dbReference type="ARBA" id="ARBA00002568"/>
    </source>
</evidence>
<organism evidence="6 7">
    <name type="scientific">Erythroxylum novogranatense</name>
    <dbReference type="NCBI Taxonomy" id="1862640"/>
    <lineage>
        <taxon>Eukaryota</taxon>
        <taxon>Viridiplantae</taxon>
        <taxon>Streptophyta</taxon>
        <taxon>Embryophyta</taxon>
        <taxon>Tracheophyta</taxon>
        <taxon>Spermatophyta</taxon>
        <taxon>Magnoliopsida</taxon>
        <taxon>eudicotyledons</taxon>
        <taxon>Gunneridae</taxon>
        <taxon>Pentapetalae</taxon>
        <taxon>rosids</taxon>
        <taxon>fabids</taxon>
        <taxon>Malpighiales</taxon>
        <taxon>Erythroxylaceae</taxon>
        <taxon>Erythroxylum</taxon>
    </lineage>
</organism>
<name>A0AAV8SPX7_9ROSI</name>
<dbReference type="Pfam" id="PF01439">
    <property type="entry name" value="Metallothio_2"/>
    <property type="match status" value="1"/>
</dbReference>
<comment type="caution">
    <text evidence="6">The sequence shown here is derived from an EMBL/GenBank/DDBJ whole genome shotgun (WGS) entry which is preliminary data.</text>
</comment>
<evidence type="ECO:0000256" key="5">
    <source>
        <dbReference type="RuleBase" id="RU369052"/>
    </source>
</evidence>
<dbReference type="PANTHER" id="PTHR33543">
    <property type="entry name" value="METALLOTHIONEIN-LIKE PROTEIN 2A"/>
    <property type="match status" value="1"/>
</dbReference>
<dbReference type="AlphaFoldDB" id="A0AAV8SPX7"/>
<keyword evidence="7" id="KW-1185">Reference proteome</keyword>
<evidence type="ECO:0000256" key="4">
    <source>
        <dbReference type="ARBA" id="ARBA00022851"/>
    </source>
</evidence>
<evidence type="ECO:0000313" key="7">
    <source>
        <dbReference type="Proteomes" id="UP001159364"/>
    </source>
</evidence>
<keyword evidence="3 5" id="KW-0479">Metal-binding</keyword>
<sequence length="83" mass="8329">MSCCGGNCGCGAGCKCGDGCGGSCKMYPDLSYTEKTTTETLILGVAPSKSQFEGAEMGIAAENDGCKCGSDCKCDPCTCGELD</sequence>
<dbReference type="PANTHER" id="PTHR33543:SF33">
    <property type="entry name" value="METALLOTHIONEIN-LIKE PROTEIN 2B"/>
    <property type="match status" value="1"/>
</dbReference>
<dbReference type="GO" id="GO:0046872">
    <property type="term" value="F:metal ion binding"/>
    <property type="evidence" value="ECO:0007669"/>
    <property type="project" value="UniProtKB-UniRule"/>
</dbReference>
<comment type="similarity">
    <text evidence="2 5">Belongs to the metallothionein superfamily. Type 15 family.</text>
</comment>
<reference evidence="6 7" key="1">
    <citation type="submission" date="2021-09" db="EMBL/GenBank/DDBJ databases">
        <title>Genomic insights and catalytic innovation underlie evolution of tropane alkaloids biosynthesis.</title>
        <authorList>
            <person name="Wang Y.-J."/>
            <person name="Tian T."/>
            <person name="Huang J.-P."/>
            <person name="Huang S.-X."/>
        </authorList>
    </citation>
    <scope>NUCLEOTIDE SEQUENCE [LARGE SCALE GENOMIC DNA]</scope>
    <source>
        <strain evidence="6">KIB-2018</strain>
        <tissue evidence="6">Leaf</tissue>
    </source>
</reference>
<dbReference type="EMBL" id="JAIWQS010000009">
    <property type="protein sequence ID" value="KAJ8754066.1"/>
    <property type="molecule type" value="Genomic_DNA"/>
</dbReference>
<comment type="function">
    <text evidence="1 5">Metallothioneins have a high content of cysteine residues that bind various heavy metals.</text>
</comment>
<evidence type="ECO:0000256" key="3">
    <source>
        <dbReference type="ARBA" id="ARBA00022723"/>
    </source>
</evidence>
<dbReference type="InterPro" id="IPR000347">
    <property type="entry name" value="Metalthion_15p"/>
</dbReference>